<dbReference type="AlphaFoldDB" id="A0A232LQU5"/>
<evidence type="ECO:0000256" key="1">
    <source>
        <dbReference type="SAM" id="SignalP"/>
    </source>
</evidence>
<reference evidence="2 3" key="1">
    <citation type="journal article" date="2015" name="Environ. Microbiol.">
        <title>Metagenome sequence of Elaphomyces granulatus from sporocarp tissue reveals Ascomycota ectomycorrhizal fingerprints of genome expansion and a Proteobacteria-rich microbiome.</title>
        <authorList>
            <person name="Quandt C.A."/>
            <person name="Kohler A."/>
            <person name="Hesse C.N."/>
            <person name="Sharpton T.J."/>
            <person name="Martin F."/>
            <person name="Spatafora J.W."/>
        </authorList>
    </citation>
    <scope>NUCLEOTIDE SEQUENCE [LARGE SCALE GENOMIC DNA]</scope>
    <source>
        <strain evidence="2 3">OSC145934</strain>
    </source>
</reference>
<keyword evidence="1" id="KW-0732">Signal</keyword>
<evidence type="ECO:0008006" key="4">
    <source>
        <dbReference type="Google" id="ProtNLM"/>
    </source>
</evidence>
<dbReference type="SUPFAM" id="SSF53955">
    <property type="entry name" value="Lysozyme-like"/>
    <property type="match status" value="1"/>
</dbReference>
<comment type="caution">
    <text evidence="2">The sequence shown here is derived from an EMBL/GenBank/DDBJ whole genome shotgun (WGS) entry which is preliminary data.</text>
</comment>
<protein>
    <recommendedName>
        <fullName evidence="4">Transglycosylase SLT domain-containing protein</fullName>
    </recommendedName>
</protein>
<dbReference type="Proteomes" id="UP000243515">
    <property type="component" value="Unassembled WGS sequence"/>
</dbReference>
<keyword evidence="3" id="KW-1185">Reference proteome</keyword>
<organism evidence="2 3">
    <name type="scientific">Elaphomyces granulatus</name>
    <dbReference type="NCBI Taxonomy" id="519963"/>
    <lineage>
        <taxon>Eukaryota</taxon>
        <taxon>Fungi</taxon>
        <taxon>Dikarya</taxon>
        <taxon>Ascomycota</taxon>
        <taxon>Pezizomycotina</taxon>
        <taxon>Eurotiomycetes</taxon>
        <taxon>Eurotiomycetidae</taxon>
        <taxon>Eurotiales</taxon>
        <taxon>Elaphomycetaceae</taxon>
        <taxon>Elaphomyces</taxon>
    </lineage>
</organism>
<dbReference type="Gene3D" id="1.10.530.10">
    <property type="match status" value="1"/>
</dbReference>
<accession>A0A232LQU5</accession>
<feature type="chain" id="PRO_5012918048" description="Transglycosylase SLT domain-containing protein" evidence="1">
    <location>
        <begin position="18"/>
        <end position="252"/>
    </location>
</feature>
<name>A0A232LQU5_9EURO</name>
<evidence type="ECO:0000313" key="3">
    <source>
        <dbReference type="Proteomes" id="UP000243515"/>
    </source>
</evidence>
<proteinExistence type="predicted"/>
<dbReference type="OrthoDB" id="1193027at2759"/>
<dbReference type="InterPro" id="IPR023346">
    <property type="entry name" value="Lysozyme-like_dom_sf"/>
</dbReference>
<feature type="signal peptide" evidence="1">
    <location>
        <begin position="1"/>
        <end position="17"/>
    </location>
</feature>
<evidence type="ECO:0000313" key="2">
    <source>
        <dbReference type="EMBL" id="OXV06530.1"/>
    </source>
</evidence>
<sequence>MLFQTLLCASSLVLVAARPYYTQPTSTWSSQAEWPSSTPIPASTPIPGGRSGYTFYQGDGSTNSGWPPMSSWLAFEDMFNGVEAFILNSCMQFDVSNPSGQEANQLRDHVQQLSQQAGVDPRFSLAIIMEESGGCVRAPTTAGAVRNPGLMQSHNGDGTCNSDSVLNPCPEHQIIQMITDGVVGTNSGDGLGGILKQEGVDSQAFYKTARIYNSGSVASSGNLEDGDAKHCYASNIANWLTGWSGMPKSCNY</sequence>
<dbReference type="EMBL" id="NPHW01005648">
    <property type="protein sequence ID" value="OXV06530.1"/>
    <property type="molecule type" value="Genomic_DNA"/>
</dbReference>
<gene>
    <name evidence="2" type="ORF">Egran_05702</name>
</gene>